<comment type="caution">
    <text evidence="4">The sequence shown here is derived from an EMBL/GenBank/DDBJ whole genome shotgun (WGS) entry which is preliminary data.</text>
</comment>
<dbReference type="EMBL" id="WBJX01000004">
    <property type="protein sequence ID" value="KAB1637032.1"/>
    <property type="molecule type" value="Genomic_DNA"/>
</dbReference>
<evidence type="ECO:0000259" key="3">
    <source>
        <dbReference type="Pfam" id="PF03703"/>
    </source>
</evidence>
<dbReference type="Pfam" id="PF03703">
    <property type="entry name" value="bPH_2"/>
    <property type="match status" value="1"/>
</dbReference>
<keyword evidence="2" id="KW-0472">Membrane</keyword>
<dbReference type="OrthoDB" id="4990503at2"/>
<feature type="domain" description="YdbS-like PH" evidence="3">
    <location>
        <begin position="166"/>
        <end position="239"/>
    </location>
</feature>
<gene>
    <name evidence="4" type="ORF">F8O03_12045</name>
</gene>
<feature type="transmembrane region" description="Helical" evidence="2">
    <location>
        <begin position="115"/>
        <end position="134"/>
    </location>
</feature>
<evidence type="ECO:0000313" key="5">
    <source>
        <dbReference type="Proteomes" id="UP000490386"/>
    </source>
</evidence>
<feature type="compositionally biased region" description="Basic and acidic residues" evidence="1">
    <location>
        <begin position="89"/>
        <end position="98"/>
    </location>
</feature>
<reference evidence="4 5" key="1">
    <citation type="submission" date="2019-09" db="EMBL/GenBank/DDBJ databases">
        <title>Phylogeny of genus Pseudoclavibacter and closely related genus.</title>
        <authorList>
            <person name="Li Y."/>
        </authorList>
    </citation>
    <scope>NUCLEOTIDE SEQUENCE [LARGE SCALE GENOMIC DNA]</scope>
    <source>
        <strain evidence="4 5">THG-MD12</strain>
    </source>
</reference>
<protein>
    <submittedName>
        <fullName evidence="4">PH domain-containing protein</fullName>
    </submittedName>
</protein>
<sequence length="247" mass="27335">MRGRPPHPSEQSWDQIFGAPASAQPSFQQYPGQPAPGQYPNQYPSQPAQQQVAHSYTQYPQHGDPSQQYGSQQYGNQQYDGYAQPDSGPQRHYEPLGMRLPERTVMRVRRHGRRLLLPSLILIAGFGAAGYNLGALQEATIGARHAWLLVSLAAIVLLGIVPVVMWLQARNRITTHRVVLSHGTLTSENREIPMNAIVDVTVRRNLWQAMFRSGTIVITSVSGQRLRLVDVPSANSVAACIRELSGP</sequence>
<evidence type="ECO:0000256" key="1">
    <source>
        <dbReference type="SAM" id="MobiDB-lite"/>
    </source>
</evidence>
<dbReference type="AlphaFoldDB" id="A0A7J5AZJ6"/>
<name>A0A7J5AZJ6_9MICO</name>
<organism evidence="4 5">
    <name type="scientific">Pseudoclavibacter terrae</name>
    <dbReference type="NCBI Taxonomy" id="1530195"/>
    <lineage>
        <taxon>Bacteria</taxon>
        <taxon>Bacillati</taxon>
        <taxon>Actinomycetota</taxon>
        <taxon>Actinomycetes</taxon>
        <taxon>Micrococcales</taxon>
        <taxon>Microbacteriaceae</taxon>
        <taxon>Pseudoclavibacter</taxon>
    </lineage>
</organism>
<keyword evidence="5" id="KW-1185">Reference proteome</keyword>
<feature type="region of interest" description="Disordered" evidence="1">
    <location>
        <begin position="1"/>
        <end position="98"/>
    </location>
</feature>
<evidence type="ECO:0000256" key="2">
    <source>
        <dbReference type="SAM" id="Phobius"/>
    </source>
</evidence>
<keyword evidence="2" id="KW-1133">Transmembrane helix</keyword>
<feature type="compositionally biased region" description="Low complexity" evidence="1">
    <location>
        <begin position="28"/>
        <end position="44"/>
    </location>
</feature>
<dbReference type="SUPFAM" id="SSF81995">
    <property type="entry name" value="beta-sandwich domain of Sec23/24"/>
    <property type="match status" value="1"/>
</dbReference>
<feature type="compositionally biased region" description="Low complexity" evidence="1">
    <location>
        <begin position="63"/>
        <end position="84"/>
    </location>
</feature>
<accession>A0A7J5AZJ6</accession>
<feature type="transmembrane region" description="Helical" evidence="2">
    <location>
        <begin position="146"/>
        <end position="167"/>
    </location>
</feature>
<proteinExistence type="predicted"/>
<dbReference type="InterPro" id="IPR005182">
    <property type="entry name" value="YdbS-like_PH"/>
</dbReference>
<feature type="compositionally biased region" description="Polar residues" evidence="1">
    <location>
        <begin position="45"/>
        <end position="60"/>
    </location>
</feature>
<dbReference type="RefSeq" id="WP_151424082.1">
    <property type="nucleotide sequence ID" value="NZ_WBJX01000004.1"/>
</dbReference>
<keyword evidence="2" id="KW-0812">Transmembrane</keyword>
<dbReference type="Proteomes" id="UP000490386">
    <property type="component" value="Unassembled WGS sequence"/>
</dbReference>
<evidence type="ECO:0000313" key="4">
    <source>
        <dbReference type="EMBL" id="KAB1637032.1"/>
    </source>
</evidence>